<dbReference type="GO" id="GO:0016740">
    <property type="term" value="F:transferase activity"/>
    <property type="evidence" value="ECO:0007669"/>
    <property type="project" value="UniProtKB-KW"/>
</dbReference>
<dbReference type="Proteomes" id="UP000241158">
    <property type="component" value="Unassembled WGS sequence"/>
</dbReference>
<dbReference type="RefSeq" id="WP_106715632.1">
    <property type="nucleotide sequence ID" value="NZ_JACHXT010000004.1"/>
</dbReference>
<keyword evidence="1" id="KW-0808">Transferase</keyword>
<evidence type="ECO:0000313" key="1">
    <source>
        <dbReference type="EMBL" id="PSH60316.1"/>
    </source>
</evidence>
<dbReference type="AlphaFoldDB" id="A0A2P7B1G9"/>
<dbReference type="EMBL" id="PGGN01000001">
    <property type="protein sequence ID" value="PSH60316.1"/>
    <property type="molecule type" value="Genomic_DNA"/>
</dbReference>
<reference evidence="2" key="1">
    <citation type="submission" date="2017-11" db="EMBL/GenBank/DDBJ databases">
        <authorList>
            <person name="Kuznetsova I."/>
            <person name="Sazanova A."/>
            <person name="Chirak E."/>
            <person name="Safronova V."/>
            <person name="Willems A."/>
        </authorList>
    </citation>
    <scope>NUCLEOTIDE SEQUENCE [LARGE SCALE GENOMIC DNA]</scope>
    <source>
        <strain evidence="2">PEPV15</strain>
    </source>
</reference>
<dbReference type="SUPFAM" id="SSF53448">
    <property type="entry name" value="Nucleotide-diphospho-sugar transferases"/>
    <property type="match status" value="1"/>
</dbReference>
<name>A0A2P7B1G9_9HYPH</name>
<gene>
    <name evidence="1" type="ORF">CU100_06405</name>
</gene>
<keyword evidence="2" id="KW-1185">Reference proteome</keyword>
<accession>A0A2P7B1G9</accession>
<evidence type="ECO:0000313" key="2">
    <source>
        <dbReference type="Proteomes" id="UP000241158"/>
    </source>
</evidence>
<protein>
    <submittedName>
        <fullName evidence="1">Glycosyl transferase family 2</fullName>
    </submittedName>
</protein>
<organism evidence="1 2">
    <name type="scientific">Phyllobacterium endophyticum</name>
    <dbReference type="NCBI Taxonomy" id="1149773"/>
    <lineage>
        <taxon>Bacteria</taxon>
        <taxon>Pseudomonadati</taxon>
        <taxon>Pseudomonadota</taxon>
        <taxon>Alphaproteobacteria</taxon>
        <taxon>Hyphomicrobiales</taxon>
        <taxon>Phyllobacteriaceae</taxon>
        <taxon>Phyllobacterium</taxon>
    </lineage>
</organism>
<dbReference type="InterPro" id="IPR029044">
    <property type="entry name" value="Nucleotide-diphossugar_trans"/>
</dbReference>
<sequence>MEFVLIMGYWLLMISVLIETHNSDEALARTLGGLVGGAVEGVLSDVIIIDHGSVDQTHRVADAAGCIFLQDQTLIDGFRRARSEWFLFLEPGARLLDGWIEPVAVHAERMQGPACFTRSHTHRRPFLSRVFSPGSPLADGLLISKRQSMALFSPGKKTSDIARGLAMKRLRAEIIPAPLKKS</sequence>
<comment type="caution">
    <text evidence="1">The sequence shown here is derived from an EMBL/GenBank/DDBJ whole genome shotgun (WGS) entry which is preliminary data.</text>
</comment>
<dbReference type="OrthoDB" id="9811214at2"/>
<proteinExistence type="predicted"/>
<dbReference type="Gene3D" id="3.90.550.10">
    <property type="entry name" value="Spore Coat Polysaccharide Biosynthesis Protein SpsA, Chain A"/>
    <property type="match status" value="1"/>
</dbReference>